<dbReference type="GO" id="GO:0010181">
    <property type="term" value="F:FMN binding"/>
    <property type="evidence" value="ECO:0007669"/>
    <property type="project" value="InterPro"/>
</dbReference>
<organism evidence="2 3">
    <name type="scientific">Thermohalobacter berrensis</name>
    <dbReference type="NCBI Taxonomy" id="99594"/>
    <lineage>
        <taxon>Bacteria</taxon>
        <taxon>Bacillati</taxon>
        <taxon>Bacillota</taxon>
        <taxon>Tissierellia</taxon>
        <taxon>Tissierellales</taxon>
        <taxon>Thermohalobacteraceae</taxon>
        <taxon>Thermohalobacter</taxon>
    </lineage>
</organism>
<dbReference type="AlphaFoldDB" id="A0A419SZC3"/>
<dbReference type="Proteomes" id="UP000284177">
    <property type="component" value="Unassembled WGS sequence"/>
</dbReference>
<evidence type="ECO:0000313" key="2">
    <source>
        <dbReference type="EMBL" id="RKD30509.1"/>
    </source>
</evidence>
<dbReference type="SMART" id="SM00900">
    <property type="entry name" value="FMN_bind"/>
    <property type="match status" value="1"/>
</dbReference>
<feature type="domain" description="FMN-binding" evidence="1">
    <location>
        <begin position="51"/>
        <end position="125"/>
    </location>
</feature>
<dbReference type="InterPro" id="IPR007329">
    <property type="entry name" value="FMN-bd"/>
</dbReference>
<accession>A0A419SZC3</accession>
<evidence type="ECO:0000313" key="3">
    <source>
        <dbReference type="Proteomes" id="UP000284177"/>
    </source>
</evidence>
<protein>
    <recommendedName>
        <fullName evidence="1">FMN-binding domain-containing protein</fullName>
    </recommendedName>
</protein>
<dbReference type="GO" id="GO:0016020">
    <property type="term" value="C:membrane"/>
    <property type="evidence" value="ECO:0007669"/>
    <property type="project" value="InterPro"/>
</dbReference>
<name>A0A419SZC3_9FIRM</name>
<dbReference type="OrthoDB" id="307864at2"/>
<dbReference type="Pfam" id="PF04205">
    <property type="entry name" value="FMN_bind"/>
    <property type="match status" value="1"/>
</dbReference>
<gene>
    <name evidence="2" type="ORF">BET03_04005</name>
</gene>
<reference evidence="2 3" key="1">
    <citation type="submission" date="2016-08" db="EMBL/GenBank/DDBJ databases">
        <title>Novel Firmicutes and Novel Genomes.</title>
        <authorList>
            <person name="Poppleton D.I."/>
            <person name="Gribaldo S."/>
        </authorList>
    </citation>
    <scope>NUCLEOTIDE SEQUENCE [LARGE SCALE GENOMIC DNA]</scope>
    <source>
        <strain evidence="2 3">CTT3</strain>
    </source>
</reference>
<keyword evidence="3" id="KW-1185">Reference proteome</keyword>
<evidence type="ECO:0000259" key="1">
    <source>
        <dbReference type="SMART" id="SM00900"/>
    </source>
</evidence>
<sequence>MKKIVFAILFLIIIGGVFVSLSINKSLNEIEEVTLENIDFSKLKDGVYEGSYETALISVAVEVTVEDKKIKKIDILEHKEGKGKPAEKIINLIIKEQSLDVDNISGATYSSKVIKKAIERALLRE</sequence>
<comment type="caution">
    <text evidence="2">The sequence shown here is derived from an EMBL/GenBank/DDBJ whole genome shotgun (WGS) entry which is preliminary data.</text>
</comment>
<dbReference type="RefSeq" id="WP_120169924.1">
    <property type="nucleotide sequence ID" value="NZ_MCIB01000034.1"/>
</dbReference>
<dbReference type="EMBL" id="MCIB01000034">
    <property type="protein sequence ID" value="RKD30509.1"/>
    <property type="molecule type" value="Genomic_DNA"/>
</dbReference>
<dbReference type="Gene3D" id="3.90.1010.20">
    <property type="match status" value="1"/>
</dbReference>
<proteinExistence type="predicted"/>